<evidence type="ECO:0000313" key="3">
    <source>
        <dbReference type="Proteomes" id="UP000799539"/>
    </source>
</evidence>
<dbReference type="PANTHER" id="PTHR46224">
    <property type="entry name" value="ANKYRIN REPEAT FAMILY PROTEIN"/>
    <property type="match status" value="1"/>
</dbReference>
<evidence type="ECO:0000313" key="2">
    <source>
        <dbReference type="EMBL" id="KAF2211408.1"/>
    </source>
</evidence>
<dbReference type="InterPro" id="IPR036770">
    <property type="entry name" value="Ankyrin_rpt-contain_sf"/>
</dbReference>
<sequence>MDTVILPPSLYDVFLEAIQFDTPEEVLQRVTYHLSPEVPPKHSIKAKRALSHLLSEIVRSRKHDLLELLFHAFLENNVPVDGKAVKEAVALPLQSATASLTILFELGWGVNQALSNTEPPVLSVALHDVWLVNWLLEKGADPNAACDIDYTPLSVAVRTSPFSLVRLLLQHAQHSHNGHLVYYAMQRADMNESTRMIRLLHEYHKPIDEILYQDARSSRFRAQFLRGTPLYYACSNGELQIALTLLELGANPDKACMRYDQSVGPTPRDIAIHHGWAFTGQPQSKGDHSEKDC</sequence>
<dbReference type="PANTHER" id="PTHR46224:SF64">
    <property type="entry name" value="IQ MOTIF AND ANKYRIN REPEAT DOMAIN-CONTAINING PROTEIN 1"/>
    <property type="match status" value="1"/>
</dbReference>
<dbReference type="PROSITE" id="PS50088">
    <property type="entry name" value="ANK_REPEAT"/>
    <property type="match status" value="1"/>
</dbReference>
<keyword evidence="1" id="KW-0040">ANK repeat</keyword>
<dbReference type="AlphaFoldDB" id="A0A6A6FDV2"/>
<organism evidence="2 3">
    <name type="scientific">Cercospora zeae-maydis SCOH1-5</name>
    <dbReference type="NCBI Taxonomy" id="717836"/>
    <lineage>
        <taxon>Eukaryota</taxon>
        <taxon>Fungi</taxon>
        <taxon>Dikarya</taxon>
        <taxon>Ascomycota</taxon>
        <taxon>Pezizomycotina</taxon>
        <taxon>Dothideomycetes</taxon>
        <taxon>Dothideomycetidae</taxon>
        <taxon>Mycosphaerellales</taxon>
        <taxon>Mycosphaerellaceae</taxon>
        <taxon>Cercospora</taxon>
    </lineage>
</organism>
<dbReference type="OrthoDB" id="1722345at2759"/>
<dbReference type="InterPro" id="IPR002110">
    <property type="entry name" value="Ankyrin_rpt"/>
</dbReference>
<feature type="repeat" description="ANK" evidence="1">
    <location>
        <begin position="225"/>
        <end position="253"/>
    </location>
</feature>
<name>A0A6A6FDV2_9PEZI</name>
<gene>
    <name evidence="2" type="ORF">CERZMDRAFT_117998</name>
</gene>
<dbReference type="PROSITE" id="PS50297">
    <property type="entry name" value="ANK_REP_REGION"/>
    <property type="match status" value="1"/>
</dbReference>
<accession>A0A6A6FDV2</accession>
<dbReference type="Pfam" id="PF00023">
    <property type="entry name" value="Ank"/>
    <property type="match status" value="1"/>
</dbReference>
<protein>
    <submittedName>
        <fullName evidence="2">Uncharacterized protein</fullName>
    </submittedName>
</protein>
<evidence type="ECO:0000256" key="1">
    <source>
        <dbReference type="PROSITE-ProRule" id="PRU00023"/>
    </source>
</evidence>
<dbReference type="SUPFAM" id="SSF48403">
    <property type="entry name" value="Ankyrin repeat"/>
    <property type="match status" value="1"/>
</dbReference>
<proteinExistence type="predicted"/>
<reference evidence="2" key="1">
    <citation type="journal article" date="2020" name="Stud. Mycol.">
        <title>101 Dothideomycetes genomes: a test case for predicting lifestyles and emergence of pathogens.</title>
        <authorList>
            <person name="Haridas S."/>
            <person name="Albert R."/>
            <person name="Binder M."/>
            <person name="Bloem J."/>
            <person name="Labutti K."/>
            <person name="Salamov A."/>
            <person name="Andreopoulos B."/>
            <person name="Baker S."/>
            <person name="Barry K."/>
            <person name="Bills G."/>
            <person name="Bluhm B."/>
            <person name="Cannon C."/>
            <person name="Castanera R."/>
            <person name="Culley D."/>
            <person name="Daum C."/>
            <person name="Ezra D."/>
            <person name="Gonzalez J."/>
            <person name="Henrissat B."/>
            <person name="Kuo A."/>
            <person name="Liang C."/>
            <person name="Lipzen A."/>
            <person name="Lutzoni F."/>
            <person name="Magnuson J."/>
            <person name="Mondo S."/>
            <person name="Nolan M."/>
            <person name="Ohm R."/>
            <person name="Pangilinan J."/>
            <person name="Park H.-J."/>
            <person name="Ramirez L."/>
            <person name="Alfaro M."/>
            <person name="Sun H."/>
            <person name="Tritt A."/>
            <person name="Yoshinaga Y."/>
            <person name="Zwiers L.-H."/>
            <person name="Turgeon B."/>
            <person name="Goodwin S."/>
            <person name="Spatafora J."/>
            <person name="Crous P."/>
            <person name="Grigoriev I."/>
        </authorList>
    </citation>
    <scope>NUCLEOTIDE SEQUENCE</scope>
    <source>
        <strain evidence="2">SCOH1-5</strain>
    </source>
</reference>
<dbReference type="Proteomes" id="UP000799539">
    <property type="component" value="Unassembled WGS sequence"/>
</dbReference>
<dbReference type="InterPro" id="IPR051616">
    <property type="entry name" value="Cul2-RING_E3_ligase_SR"/>
</dbReference>
<keyword evidence="3" id="KW-1185">Reference proteome</keyword>
<dbReference type="EMBL" id="ML992677">
    <property type="protein sequence ID" value="KAF2211408.1"/>
    <property type="molecule type" value="Genomic_DNA"/>
</dbReference>
<dbReference type="Gene3D" id="1.25.40.20">
    <property type="entry name" value="Ankyrin repeat-containing domain"/>
    <property type="match status" value="1"/>
</dbReference>
<dbReference type="SMART" id="SM00248">
    <property type="entry name" value="ANK"/>
    <property type="match status" value="2"/>
</dbReference>